<comment type="caution">
    <text evidence="1">The sequence shown here is derived from an EMBL/GenBank/DDBJ whole genome shotgun (WGS) entry which is preliminary data.</text>
</comment>
<proteinExistence type="predicted"/>
<evidence type="ECO:0000313" key="2">
    <source>
        <dbReference type="Proteomes" id="UP000614216"/>
    </source>
</evidence>
<evidence type="ECO:0000313" key="1">
    <source>
        <dbReference type="EMBL" id="MBL6445167.1"/>
    </source>
</evidence>
<gene>
    <name evidence="1" type="ORF">JMN32_02530</name>
</gene>
<dbReference type="AlphaFoldDB" id="A0A937FV91"/>
<dbReference type="Proteomes" id="UP000614216">
    <property type="component" value="Unassembled WGS sequence"/>
</dbReference>
<dbReference type="RefSeq" id="WP_202854703.1">
    <property type="nucleotide sequence ID" value="NZ_JAEUGD010000004.1"/>
</dbReference>
<protein>
    <submittedName>
        <fullName evidence="1">Uncharacterized protein</fullName>
    </submittedName>
</protein>
<keyword evidence="2" id="KW-1185">Reference proteome</keyword>
<sequence>MHPDKESDLLMNKVELIMESPTERSKYKNMHSEDDRLAFFCNHFIMDDMSVRLMKRRYLLSKQHREAFIQSVDDIIEKLER</sequence>
<dbReference type="EMBL" id="JAEUGD010000004">
    <property type="protein sequence ID" value="MBL6445167.1"/>
    <property type="molecule type" value="Genomic_DNA"/>
</dbReference>
<reference evidence="1" key="1">
    <citation type="submission" date="2021-01" db="EMBL/GenBank/DDBJ databases">
        <title>Fulvivirga kasyanovii gen. nov., sp nov., a novel member of the phylum Bacteroidetes isolated from seawater in a mussel farm.</title>
        <authorList>
            <person name="Zhao L.-H."/>
            <person name="Wang Z.-J."/>
        </authorList>
    </citation>
    <scope>NUCLEOTIDE SEQUENCE</scope>
    <source>
        <strain evidence="1">29W222</strain>
    </source>
</reference>
<accession>A0A937FV91</accession>
<organism evidence="1 2">
    <name type="scientific">Fulvivirga marina</name>
    <dbReference type="NCBI Taxonomy" id="2494733"/>
    <lineage>
        <taxon>Bacteria</taxon>
        <taxon>Pseudomonadati</taxon>
        <taxon>Bacteroidota</taxon>
        <taxon>Cytophagia</taxon>
        <taxon>Cytophagales</taxon>
        <taxon>Fulvivirgaceae</taxon>
        <taxon>Fulvivirga</taxon>
    </lineage>
</organism>
<name>A0A937FV91_9BACT</name>